<sequence>MDTNDFSEEKELHEGVYGASHQEKTPKAKLRSYKVHRSQTYQSTTQLFLSASLTLHSRFDT</sequence>
<dbReference type="GeneID" id="5494286"/>
<dbReference type="EMBL" id="CH476621">
    <property type="protein sequence ID" value="EDN91337.1"/>
    <property type="molecule type" value="Genomic_DNA"/>
</dbReference>
<evidence type="ECO:0000313" key="2">
    <source>
        <dbReference type="EMBL" id="EDN91337.1"/>
    </source>
</evidence>
<protein>
    <submittedName>
        <fullName evidence="2">Uncharacterized protein</fullName>
    </submittedName>
</protein>
<keyword evidence="3" id="KW-1185">Reference proteome</keyword>
<gene>
    <name evidence="2" type="ORF">SS1G_00740</name>
</gene>
<evidence type="ECO:0000313" key="3">
    <source>
        <dbReference type="Proteomes" id="UP000001312"/>
    </source>
</evidence>
<feature type="region of interest" description="Disordered" evidence="1">
    <location>
        <begin position="1"/>
        <end position="27"/>
    </location>
</feature>
<evidence type="ECO:0000256" key="1">
    <source>
        <dbReference type="SAM" id="MobiDB-lite"/>
    </source>
</evidence>
<dbReference type="AlphaFoldDB" id="A7E615"/>
<name>A7E615_SCLS1</name>
<dbReference type="KEGG" id="ssl:SS1G_00740"/>
<dbReference type="HOGENOM" id="CLU_2924063_0_0_1"/>
<dbReference type="InParanoid" id="A7E615"/>
<proteinExistence type="predicted"/>
<reference evidence="3" key="1">
    <citation type="journal article" date="2011" name="PLoS Genet.">
        <title>Genomic analysis of the necrotrophic fungal pathogens Sclerotinia sclerotiorum and Botrytis cinerea.</title>
        <authorList>
            <person name="Amselem J."/>
            <person name="Cuomo C.A."/>
            <person name="van Kan J.A."/>
            <person name="Viaud M."/>
            <person name="Benito E.P."/>
            <person name="Couloux A."/>
            <person name="Coutinho P.M."/>
            <person name="de Vries R.P."/>
            <person name="Dyer P.S."/>
            <person name="Fillinger S."/>
            <person name="Fournier E."/>
            <person name="Gout L."/>
            <person name="Hahn M."/>
            <person name="Kohn L."/>
            <person name="Lapalu N."/>
            <person name="Plummer K.M."/>
            <person name="Pradier J.M."/>
            <person name="Quevillon E."/>
            <person name="Sharon A."/>
            <person name="Simon A."/>
            <person name="ten Have A."/>
            <person name="Tudzynski B."/>
            <person name="Tudzynski P."/>
            <person name="Wincker P."/>
            <person name="Andrew M."/>
            <person name="Anthouard V."/>
            <person name="Beever R.E."/>
            <person name="Beffa R."/>
            <person name="Benoit I."/>
            <person name="Bouzid O."/>
            <person name="Brault B."/>
            <person name="Chen Z."/>
            <person name="Choquer M."/>
            <person name="Collemare J."/>
            <person name="Cotton P."/>
            <person name="Danchin E.G."/>
            <person name="Da Silva C."/>
            <person name="Gautier A."/>
            <person name="Giraud C."/>
            <person name="Giraud T."/>
            <person name="Gonzalez C."/>
            <person name="Grossetete S."/>
            <person name="Guldener U."/>
            <person name="Henrissat B."/>
            <person name="Howlett B.J."/>
            <person name="Kodira C."/>
            <person name="Kretschmer M."/>
            <person name="Lappartient A."/>
            <person name="Leroch M."/>
            <person name="Levis C."/>
            <person name="Mauceli E."/>
            <person name="Neuveglise C."/>
            <person name="Oeser B."/>
            <person name="Pearson M."/>
            <person name="Poulain J."/>
            <person name="Poussereau N."/>
            <person name="Quesneville H."/>
            <person name="Rascle C."/>
            <person name="Schumacher J."/>
            <person name="Segurens B."/>
            <person name="Sexton A."/>
            <person name="Silva E."/>
            <person name="Sirven C."/>
            <person name="Soanes D.M."/>
            <person name="Talbot N.J."/>
            <person name="Templeton M."/>
            <person name="Yandava C."/>
            <person name="Yarden O."/>
            <person name="Zeng Q."/>
            <person name="Rollins J.A."/>
            <person name="Lebrun M.H."/>
            <person name="Dickman M."/>
        </authorList>
    </citation>
    <scope>NUCLEOTIDE SEQUENCE [LARGE SCALE GENOMIC DNA]</scope>
    <source>
        <strain evidence="3">ATCC 18683 / 1980 / Ss-1</strain>
    </source>
</reference>
<dbReference type="RefSeq" id="XP_001598651.1">
    <property type="nucleotide sequence ID" value="XM_001598601.1"/>
</dbReference>
<accession>A7E615</accession>
<organism evidence="2 3">
    <name type="scientific">Sclerotinia sclerotiorum (strain ATCC 18683 / 1980 / Ss-1)</name>
    <name type="common">White mold</name>
    <name type="synonym">Whetzelinia sclerotiorum</name>
    <dbReference type="NCBI Taxonomy" id="665079"/>
    <lineage>
        <taxon>Eukaryota</taxon>
        <taxon>Fungi</taxon>
        <taxon>Dikarya</taxon>
        <taxon>Ascomycota</taxon>
        <taxon>Pezizomycotina</taxon>
        <taxon>Leotiomycetes</taxon>
        <taxon>Helotiales</taxon>
        <taxon>Sclerotiniaceae</taxon>
        <taxon>Sclerotinia</taxon>
    </lineage>
</organism>
<dbReference type="Proteomes" id="UP000001312">
    <property type="component" value="Unassembled WGS sequence"/>
</dbReference>